<comment type="caution">
    <text evidence="1">The sequence shown here is derived from an EMBL/GenBank/DDBJ whole genome shotgun (WGS) entry which is preliminary data.</text>
</comment>
<evidence type="ECO:0000313" key="2">
    <source>
        <dbReference type="Proteomes" id="UP000257109"/>
    </source>
</evidence>
<gene>
    <name evidence="1" type="ORF">CR513_55851</name>
</gene>
<protein>
    <submittedName>
        <fullName evidence="1">Uncharacterized protein</fullName>
    </submittedName>
</protein>
<accession>A0A371EHF4</accession>
<reference evidence="1" key="1">
    <citation type="submission" date="2018-05" db="EMBL/GenBank/DDBJ databases">
        <title>Draft genome of Mucuna pruriens seed.</title>
        <authorList>
            <person name="Nnadi N.E."/>
            <person name="Vos R."/>
            <person name="Hasami M.H."/>
            <person name="Devisetty U.K."/>
            <person name="Aguiy J.C."/>
        </authorList>
    </citation>
    <scope>NUCLEOTIDE SEQUENCE [LARGE SCALE GENOMIC DNA]</scope>
    <source>
        <strain evidence="1">JCA_2017</strain>
    </source>
</reference>
<sequence length="81" mass="8935">MNKESLPPLDLGKPNIKSIEISTHSEVGIGSEVYNLLDETLDLAILQTKHLSKMEVASIFAGELASMSQHRLNQSEEIDQT</sequence>
<organism evidence="1 2">
    <name type="scientific">Mucuna pruriens</name>
    <name type="common">Velvet bean</name>
    <name type="synonym">Dolichos pruriens</name>
    <dbReference type="NCBI Taxonomy" id="157652"/>
    <lineage>
        <taxon>Eukaryota</taxon>
        <taxon>Viridiplantae</taxon>
        <taxon>Streptophyta</taxon>
        <taxon>Embryophyta</taxon>
        <taxon>Tracheophyta</taxon>
        <taxon>Spermatophyta</taxon>
        <taxon>Magnoliopsida</taxon>
        <taxon>eudicotyledons</taxon>
        <taxon>Gunneridae</taxon>
        <taxon>Pentapetalae</taxon>
        <taxon>rosids</taxon>
        <taxon>fabids</taxon>
        <taxon>Fabales</taxon>
        <taxon>Fabaceae</taxon>
        <taxon>Papilionoideae</taxon>
        <taxon>50 kb inversion clade</taxon>
        <taxon>NPAAA clade</taxon>
        <taxon>indigoferoid/millettioid clade</taxon>
        <taxon>Phaseoleae</taxon>
        <taxon>Mucuna</taxon>
    </lineage>
</organism>
<dbReference type="EMBL" id="QJKJ01013875">
    <property type="protein sequence ID" value="RDX65487.1"/>
    <property type="molecule type" value="Genomic_DNA"/>
</dbReference>
<dbReference type="Proteomes" id="UP000257109">
    <property type="component" value="Unassembled WGS sequence"/>
</dbReference>
<name>A0A371EHF4_MUCPR</name>
<evidence type="ECO:0000313" key="1">
    <source>
        <dbReference type="EMBL" id="RDX65487.1"/>
    </source>
</evidence>
<keyword evidence="2" id="KW-1185">Reference proteome</keyword>
<dbReference type="AlphaFoldDB" id="A0A371EHF4"/>
<proteinExistence type="predicted"/>
<feature type="non-terminal residue" evidence="1">
    <location>
        <position position="1"/>
    </location>
</feature>